<dbReference type="KEGG" id="acob:P0Y56_14720"/>
<gene>
    <name evidence="7" type="ORF">P0Y56_14720</name>
</gene>
<dbReference type="Pfam" id="PF02518">
    <property type="entry name" value="HATPase_c"/>
    <property type="match status" value="1"/>
</dbReference>
<sequence length="1015" mass="109042">MRGSEACFRKAAFLLACVVLALAVVAACPAAAGAQVAPPAFSGFKHTRWTAEDGAPTGIREIAQTPNGYLWLAAADGVYRFDGVTFDRVPAPAGSPMEYARPAAFVLSARGELWVGYAQSAGVAVYRRGHLLDTHMADPPLIVTDMVQTPDGTIWAGSSDWDNRLHRFAAGRWQRVDRRLALPGGSLSSLRVDRGGRLLVFLALLNDARSSSLAVLSPGGNRFVPSALQFGRFPRSAIDRHGNLWVSDSSGTWVLYGADGKPAPARIRIPPVPDERFATLAFDRKGGVWGSTVTAGIFYSPGAGVLRRYLAADGLTSDNASFAFADREGNIWIGGASGLDQFKFASVKREPAIPQDPIDGHRISGSADGNIYVTSRGAVYLIQPGKPPRPILRTGSDLYSMCAARAGGVWVVRASRIVRIRGASSAEQPAPPGGAEATSCAEDRRGRLWLGLGKGTLAYRDAMGWHDLAEAAVGRSRVVELVAAPAGDILLRTVAGAVWLIDADSLAPTRLPIASGGSLSMIAPGLVDSFVSGAAGLWRVRGAKAQLLDRRRFPWLSQLRGIVQTAAGDSWLLGGNSISRLSTTDLNRAFVDPAAPLGRRVFDANDGWGSTPQQTFFAGPQSAAGADGRVWFTDRVGAVYIDAQDIPRNRIAPTVLIRTLAAGGRIYRDPAAVTLPAGTRALELAYTATSLVVPQRVRFRYRLEGVDDEWIDPGTRRLASYANLGPGDYRFRVIAANDDGVWNKTGATLAFTIRPTFFESWPFQILCAFAAAALIWLAYALRLRAVTDRLRAHAAERADERERIARELHDTLLQSVQMLTLRFQLALDYLPAEEPAKPVLEAAIDRADQVIAEGRDRVRDLRTFEEYDIEKALCDSVARQAFGADVETWVASSGTPRPLAAVAFDEIVRIANEAIFNIRRHAGAGKVAVEIGYDRDFTVRIADDGAGIDPEVLSSGARDGHFGLPGMRERARKLRGDLAIGAGTGGGTEVVLTIPGRIAYKAASPGFFARFRSPA</sequence>
<feature type="signal peptide" evidence="5">
    <location>
        <begin position="1"/>
        <end position="26"/>
    </location>
</feature>
<evidence type="ECO:0000256" key="3">
    <source>
        <dbReference type="ARBA" id="ARBA00023012"/>
    </source>
</evidence>
<evidence type="ECO:0000259" key="6">
    <source>
        <dbReference type="SMART" id="SM00387"/>
    </source>
</evidence>
<evidence type="ECO:0000256" key="4">
    <source>
        <dbReference type="SAM" id="Phobius"/>
    </source>
</evidence>
<evidence type="ECO:0000313" key="7">
    <source>
        <dbReference type="EMBL" id="WEK46248.1"/>
    </source>
</evidence>
<dbReference type="InterPro" id="IPR011712">
    <property type="entry name" value="Sig_transdc_His_kin_sub3_dim/P"/>
</dbReference>
<dbReference type="AlphaFoldDB" id="A0AAJ5X623"/>
<dbReference type="CDD" id="cd16917">
    <property type="entry name" value="HATPase_UhpB-NarQ-NarX-like"/>
    <property type="match status" value="1"/>
</dbReference>
<dbReference type="EMBL" id="CP119316">
    <property type="protein sequence ID" value="WEK46248.1"/>
    <property type="molecule type" value="Genomic_DNA"/>
</dbReference>
<dbReference type="Pfam" id="PF07495">
    <property type="entry name" value="Y_Y_Y"/>
    <property type="match status" value="1"/>
</dbReference>
<dbReference type="SUPFAM" id="SSF63829">
    <property type="entry name" value="Calcium-dependent phosphotriesterase"/>
    <property type="match status" value="2"/>
</dbReference>
<proteinExistence type="predicted"/>
<dbReference type="InterPro" id="IPR050482">
    <property type="entry name" value="Sensor_HK_TwoCompSys"/>
</dbReference>
<dbReference type="InterPro" id="IPR015943">
    <property type="entry name" value="WD40/YVTN_repeat-like_dom_sf"/>
</dbReference>
<feature type="chain" id="PRO_5042558959" evidence="5">
    <location>
        <begin position="27"/>
        <end position="1015"/>
    </location>
</feature>
<dbReference type="Gene3D" id="2.60.40.10">
    <property type="entry name" value="Immunoglobulins"/>
    <property type="match status" value="1"/>
</dbReference>
<dbReference type="Gene3D" id="2.130.10.10">
    <property type="entry name" value="YVTN repeat-like/Quinoprotein amine dehydrogenase"/>
    <property type="match status" value="2"/>
</dbReference>
<dbReference type="GO" id="GO:0000155">
    <property type="term" value="F:phosphorelay sensor kinase activity"/>
    <property type="evidence" value="ECO:0007669"/>
    <property type="project" value="InterPro"/>
</dbReference>
<keyword evidence="3" id="KW-0902">Two-component regulatory system</keyword>
<protein>
    <submittedName>
        <fullName evidence="7">Triple tyrosine motif-containing protein</fullName>
    </submittedName>
</protein>
<dbReference type="PANTHER" id="PTHR24421:SF62">
    <property type="entry name" value="SENSORY TRANSDUCTION HISTIDINE KINASE"/>
    <property type="match status" value="1"/>
</dbReference>
<keyword evidence="4" id="KW-0812">Transmembrane</keyword>
<evidence type="ECO:0000256" key="5">
    <source>
        <dbReference type="SAM" id="SignalP"/>
    </source>
</evidence>
<keyword evidence="1" id="KW-0808">Transferase</keyword>
<dbReference type="SUPFAM" id="SSF55874">
    <property type="entry name" value="ATPase domain of HSP90 chaperone/DNA topoisomerase II/histidine kinase"/>
    <property type="match status" value="1"/>
</dbReference>
<organism evidence="7 8">
    <name type="scientific">Candidatus Andeanibacterium colombiense</name>
    <dbReference type="NCBI Taxonomy" id="3121345"/>
    <lineage>
        <taxon>Bacteria</taxon>
        <taxon>Pseudomonadati</taxon>
        <taxon>Pseudomonadota</taxon>
        <taxon>Alphaproteobacteria</taxon>
        <taxon>Sphingomonadales</taxon>
        <taxon>Sphingomonadaceae</taxon>
        <taxon>Candidatus Andeanibacterium</taxon>
    </lineage>
</organism>
<evidence type="ECO:0000256" key="2">
    <source>
        <dbReference type="ARBA" id="ARBA00022777"/>
    </source>
</evidence>
<dbReference type="PANTHER" id="PTHR24421">
    <property type="entry name" value="NITRATE/NITRITE SENSOR PROTEIN NARX-RELATED"/>
    <property type="match status" value="1"/>
</dbReference>
<dbReference type="Proteomes" id="UP001218362">
    <property type="component" value="Chromosome"/>
</dbReference>
<dbReference type="SMART" id="SM00387">
    <property type="entry name" value="HATPase_c"/>
    <property type="match status" value="1"/>
</dbReference>
<keyword evidence="2" id="KW-0418">Kinase</keyword>
<dbReference type="PROSITE" id="PS51257">
    <property type="entry name" value="PROKAR_LIPOPROTEIN"/>
    <property type="match status" value="1"/>
</dbReference>
<feature type="domain" description="Histidine kinase/HSP90-like ATPase" evidence="6">
    <location>
        <begin position="902"/>
        <end position="998"/>
    </location>
</feature>
<keyword evidence="4" id="KW-1133">Transmembrane helix</keyword>
<keyword evidence="5" id="KW-0732">Signal</keyword>
<keyword evidence="4" id="KW-0472">Membrane</keyword>
<dbReference type="GO" id="GO:0016020">
    <property type="term" value="C:membrane"/>
    <property type="evidence" value="ECO:0007669"/>
    <property type="project" value="InterPro"/>
</dbReference>
<dbReference type="InterPro" id="IPR036890">
    <property type="entry name" value="HATPase_C_sf"/>
</dbReference>
<name>A0AAJ5X623_9SPHN</name>
<dbReference type="Gene3D" id="3.30.565.10">
    <property type="entry name" value="Histidine kinase-like ATPase, C-terminal domain"/>
    <property type="match status" value="1"/>
</dbReference>
<dbReference type="Pfam" id="PF07730">
    <property type="entry name" value="HisKA_3"/>
    <property type="match status" value="1"/>
</dbReference>
<dbReference type="InterPro" id="IPR011123">
    <property type="entry name" value="Y_Y_Y"/>
</dbReference>
<evidence type="ECO:0000256" key="1">
    <source>
        <dbReference type="ARBA" id="ARBA00022679"/>
    </source>
</evidence>
<evidence type="ECO:0000313" key="8">
    <source>
        <dbReference type="Proteomes" id="UP001218362"/>
    </source>
</evidence>
<dbReference type="GO" id="GO:0046983">
    <property type="term" value="F:protein dimerization activity"/>
    <property type="evidence" value="ECO:0007669"/>
    <property type="project" value="InterPro"/>
</dbReference>
<accession>A0AAJ5X623</accession>
<reference evidence="7" key="1">
    <citation type="submission" date="2023-03" db="EMBL/GenBank/DDBJ databases">
        <title>Andean soil-derived lignocellulolytic bacterial consortium as a source of novel taxa and putative plastic-active enzymes.</title>
        <authorList>
            <person name="Diaz-Garcia L."/>
            <person name="Chuvochina M."/>
            <person name="Feuerriegel G."/>
            <person name="Bunk B."/>
            <person name="Sproer C."/>
            <person name="Streit W.R."/>
            <person name="Rodriguez L.M."/>
            <person name="Overmann J."/>
            <person name="Jimenez D.J."/>
        </authorList>
    </citation>
    <scope>NUCLEOTIDE SEQUENCE</scope>
    <source>
        <strain evidence="7">MAG 26</strain>
    </source>
</reference>
<dbReference type="InterPro" id="IPR013783">
    <property type="entry name" value="Ig-like_fold"/>
</dbReference>
<dbReference type="Gene3D" id="1.20.5.1930">
    <property type="match status" value="1"/>
</dbReference>
<dbReference type="InterPro" id="IPR003594">
    <property type="entry name" value="HATPase_dom"/>
</dbReference>
<feature type="transmembrane region" description="Helical" evidence="4">
    <location>
        <begin position="761"/>
        <end position="781"/>
    </location>
</feature>